<accession>A0A9W7GK54</accession>
<evidence type="ECO:0000256" key="1">
    <source>
        <dbReference type="SAM" id="MobiDB-lite"/>
    </source>
</evidence>
<protein>
    <submittedName>
        <fullName evidence="2">Uncharacterized protein</fullName>
    </submittedName>
</protein>
<dbReference type="EMBL" id="BRYA01000334">
    <property type="protein sequence ID" value="GMI47197.1"/>
    <property type="molecule type" value="Genomic_DNA"/>
</dbReference>
<name>A0A9W7GK54_9STRA</name>
<organism evidence="2 3">
    <name type="scientific">Triparma columacea</name>
    <dbReference type="NCBI Taxonomy" id="722753"/>
    <lineage>
        <taxon>Eukaryota</taxon>
        <taxon>Sar</taxon>
        <taxon>Stramenopiles</taxon>
        <taxon>Ochrophyta</taxon>
        <taxon>Bolidophyceae</taxon>
        <taxon>Parmales</taxon>
        <taxon>Triparmaceae</taxon>
        <taxon>Triparma</taxon>
    </lineage>
</organism>
<dbReference type="AlphaFoldDB" id="A0A9W7GK54"/>
<sequence length="521" mass="58543">MPKTKKIHQPPSAAKKAKKHKVAKPTKARTPPVTLQTVLPEKQLANFARLLTCISKLWQRDWKLHGLISGQAFTQELANEVAGKLFLDWYGPLDKLTDEQRQRIWELLPGVLVKPNGEVHVVFDADFGTGRKAIQNNHLTGQNTLKIMAYLAYVAHSLPPLVTLLLSDPCDTKLRLAQSGRTTEGNLTLSGDEKAIAKASLLLQDRRNALYMICKLLLDPILKPKRTQAGKDAAAAAVQLGPLLHTNSNETSADVYDTILEHILHQPDSDEIQWDDAEKERLRIRWTALELDGTTSISGANLKILSLDCFCLEVSEDSSFTCPTLSQTDNAIGRLADALFRLPEGKGRYFEENGMKWRGSSVHVAHDNKNAIAIRFLVIYRGHYVRQANNTMKVEGGNCGITLFRLVDFFTAFDKAKEDNSKFLFLYEKAFKLLVEGFHPCSFTVHTAEEGVLRLHAERVCGPWPFETDEPVAFHCFEKVRQGLSQNTHVQYWDGRPKSEGGWGPWGTKVRKRRKVEEGKA</sequence>
<evidence type="ECO:0000313" key="3">
    <source>
        <dbReference type="Proteomes" id="UP001165065"/>
    </source>
</evidence>
<feature type="region of interest" description="Disordered" evidence="1">
    <location>
        <begin position="1"/>
        <end position="31"/>
    </location>
</feature>
<keyword evidence="3" id="KW-1185">Reference proteome</keyword>
<proteinExistence type="predicted"/>
<reference evidence="3" key="1">
    <citation type="journal article" date="2023" name="Commun. Biol.">
        <title>Genome analysis of Parmales, the sister group of diatoms, reveals the evolutionary specialization of diatoms from phago-mixotrophs to photoautotrophs.</title>
        <authorList>
            <person name="Ban H."/>
            <person name="Sato S."/>
            <person name="Yoshikawa S."/>
            <person name="Yamada K."/>
            <person name="Nakamura Y."/>
            <person name="Ichinomiya M."/>
            <person name="Sato N."/>
            <person name="Blanc-Mathieu R."/>
            <person name="Endo H."/>
            <person name="Kuwata A."/>
            <person name="Ogata H."/>
        </authorList>
    </citation>
    <scope>NUCLEOTIDE SEQUENCE [LARGE SCALE GENOMIC DNA]</scope>
</reference>
<feature type="region of interest" description="Disordered" evidence="1">
    <location>
        <begin position="501"/>
        <end position="521"/>
    </location>
</feature>
<gene>
    <name evidence="2" type="ORF">TrCOL_g5653</name>
</gene>
<dbReference type="OrthoDB" id="10442627at2759"/>
<evidence type="ECO:0000313" key="2">
    <source>
        <dbReference type="EMBL" id="GMI47197.1"/>
    </source>
</evidence>
<comment type="caution">
    <text evidence="2">The sequence shown here is derived from an EMBL/GenBank/DDBJ whole genome shotgun (WGS) entry which is preliminary data.</text>
</comment>
<feature type="compositionally biased region" description="Basic residues" evidence="1">
    <location>
        <begin position="15"/>
        <end position="27"/>
    </location>
</feature>
<dbReference type="Proteomes" id="UP001165065">
    <property type="component" value="Unassembled WGS sequence"/>
</dbReference>